<dbReference type="Proteomes" id="UP000001307">
    <property type="component" value="Unassembled WGS sequence"/>
</dbReference>
<dbReference type="InParanoid" id="E4WQ26"/>
<name>E4WQ26_OIKDI</name>
<dbReference type="AlphaFoldDB" id="E4WQ26"/>
<proteinExistence type="predicted"/>
<organism evidence="1">
    <name type="scientific">Oikopleura dioica</name>
    <name type="common">Tunicate</name>
    <dbReference type="NCBI Taxonomy" id="34765"/>
    <lineage>
        <taxon>Eukaryota</taxon>
        <taxon>Metazoa</taxon>
        <taxon>Chordata</taxon>
        <taxon>Tunicata</taxon>
        <taxon>Appendicularia</taxon>
        <taxon>Copelata</taxon>
        <taxon>Oikopleuridae</taxon>
        <taxon>Oikopleura</taxon>
    </lineage>
</organism>
<protein>
    <submittedName>
        <fullName evidence="1">Uncharacterized protein</fullName>
    </submittedName>
</protein>
<gene>
    <name evidence="1" type="ORF">GSOID_T00000825001</name>
</gene>
<accession>E4WQ26</accession>
<keyword evidence="2" id="KW-1185">Reference proteome</keyword>
<reference evidence="1" key="1">
    <citation type="journal article" date="2010" name="Science">
        <title>Plasticity of animal genome architecture unmasked by rapid evolution of a pelagic tunicate.</title>
        <authorList>
            <person name="Denoeud F."/>
            <person name="Henriet S."/>
            <person name="Mungpakdee S."/>
            <person name="Aury J.M."/>
            <person name="Da Silva C."/>
            <person name="Brinkmann H."/>
            <person name="Mikhaleva J."/>
            <person name="Olsen L.C."/>
            <person name="Jubin C."/>
            <person name="Canestro C."/>
            <person name="Bouquet J.M."/>
            <person name="Danks G."/>
            <person name="Poulain J."/>
            <person name="Campsteijn C."/>
            <person name="Adamski M."/>
            <person name="Cross I."/>
            <person name="Yadetie F."/>
            <person name="Muffato M."/>
            <person name="Louis A."/>
            <person name="Butcher S."/>
            <person name="Tsagkogeorga G."/>
            <person name="Konrad A."/>
            <person name="Singh S."/>
            <person name="Jensen M.F."/>
            <person name="Cong E.H."/>
            <person name="Eikeseth-Otteraa H."/>
            <person name="Noel B."/>
            <person name="Anthouard V."/>
            <person name="Porcel B.M."/>
            <person name="Kachouri-Lafond R."/>
            <person name="Nishino A."/>
            <person name="Ugolini M."/>
            <person name="Chourrout P."/>
            <person name="Nishida H."/>
            <person name="Aasland R."/>
            <person name="Huzurbazar S."/>
            <person name="Westhof E."/>
            <person name="Delsuc F."/>
            <person name="Lehrach H."/>
            <person name="Reinhardt R."/>
            <person name="Weissenbach J."/>
            <person name="Roy S.W."/>
            <person name="Artiguenave F."/>
            <person name="Postlethwait J.H."/>
            <person name="Manak J.R."/>
            <person name="Thompson E.M."/>
            <person name="Jaillon O."/>
            <person name="Du Pasquier L."/>
            <person name="Boudinot P."/>
            <person name="Liberles D.A."/>
            <person name="Volff J.N."/>
            <person name="Philippe H."/>
            <person name="Lenhard B."/>
            <person name="Roest Crollius H."/>
            <person name="Wincker P."/>
            <person name="Chourrout D."/>
        </authorList>
    </citation>
    <scope>NUCLEOTIDE SEQUENCE [LARGE SCALE GENOMIC DNA]</scope>
</reference>
<sequence length="76" mass="8777">MLRKLYSTLFSTLHQARCRQMVPQRPGCCREIGIYMEQYTLNVCDSPELQFNKNLKTRQVGINTGRLGLKVLSSKN</sequence>
<evidence type="ECO:0000313" key="1">
    <source>
        <dbReference type="EMBL" id="CBY20819.1"/>
    </source>
</evidence>
<dbReference type="EMBL" id="FN653015">
    <property type="protein sequence ID" value="CBY20819.1"/>
    <property type="molecule type" value="Genomic_DNA"/>
</dbReference>
<evidence type="ECO:0000313" key="2">
    <source>
        <dbReference type="Proteomes" id="UP000001307"/>
    </source>
</evidence>